<gene>
    <name evidence="2" type="ORF">GYM71_06950</name>
</gene>
<dbReference type="InterPro" id="IPR050261">
    <property type="entry name" value="FrsA_esterase"/>
</dbReference>
<accession>A0ABX8WBL2</accession>
<evidence type="ECO:0000256" key="1">
    <source>
        <dbReference type="ARBA" id="ARBA00022801"/>
    </source>
</evidence>
<dbReference type="Gene3D" id="3.40.50.1820">
    <property type="entry name" value="alpha/beta hydrolase"/>
    <property type="match status" value="1"/>
</dbReference>
<evidence type="ECO:0000313" key="2">
    <source>
        <dbReference type="EMBL" id="QYN53177.1"/>
    </source>
</evidence>
<evidence type="ECO:0008006" key="4">
    <source>
        <dbReference type="Google" id="ProtNLM"/>
    </source>
</evidence>
<sequence length="258" mass="28774">MKERLEFVKCQDHEVPMLIDVPDSGNQFPAILLIHGFMSGKSNDNHMLQRISQSITASGIVAARIDLCSMGENLCSREQYGMKVMIEEVKASFDYLQSLREVDNKRVGLLGHSLGGRLAFTCSTLPAKVIISLNGAINTQEPINVGYDQKQMQNLGYSIIHTADGRVELLYPRFDADIKATLNNNIEKFTNPILVGVATTDPTLNPEISLNFIKHSGMENVDYFTVDNSDHTYNVESGDFTKLNEVIGKVVPWLKEHI</sequence>
<dbReference type="Pfam" id="PF07224">
    <property type="entry name" value="Chlorophyllase"/>
    <property type="match status" value="1"/>
</dbReference>
<organism evidence="2 3">
    <name type="scientific">Lactobacillus panisapium</name>
    <dbReference type="NCBI Taxonomy" id="2012495"/>
    <lineage>
        <taxon>Bacteria</taxon>
        <taxon>Bacillati</taxon>
        <taxon>Bacillota</taxon>
        <taxon>Bacilli</taxon>
        <taxon>Lactobacillales</taxon>
        <taxon>Lactobacillaceae</taxon>
        <taxon>Lactobacillus</taxon>
    </lineage>
</organism>
<reference evidence="2 3" key="1">
    <citation type="submission" date="2020-01" db="EMBL/GenBank/DDBJ databases">
        <title>Vast differences in strain-level diversity in the gut microbiota of two closely related honey bee species.</title>
        <authorList>
            <person name="Ellegaard K.M."/>
            <person name="Suenami S."/>
            <person name="Miyazaki R."/>
            <person name="Engel P."/>
        </authorList>
    </citation>
    <scope>NUCLEOTIDE SEQUENCE [LARGE SCALE GENOMIC DNA]</scope>
    <source>
        <strain evidence="2 3">ESL0416</strain>
    </source>
</reference>
<dbReference type="Proteomes" id="UP000826550">
    <property type="component" value="Chromosome"/>
</dbReference>
<evidence type="ECO:0000313" key="3">
    <source>
        <dbReference type="Proteomes" id="UP000826550"/>
    </source>
</evidence>
<keyword evidence="1" id="KW-0378">Hydrolase</keyword>
<protein>
    <recommendedName>
        <fullName evidence="4">Alpha/beta hydrolase</fullName>
    </recommendedName>
</protein>
<dbReference type="PANTHER" id="PTHR22946">
    <property type="entry name" value="DIENELACTONE HYDROLASE DOMAIN-CONTAINING PROTEIN-RELATED"/>
    <property type="match status" value="1"/>
</dbReference>
<dbReference type="InterPro" id="IPR017395">
    <property type="entry name" value="Chlorophyllase-like"/>
</dbReference>
<dbReference type="SUPFAM" id="SSF53474">
    <property type="entry name" value="alpha/beta-Hydrolases"/>
    <property type="match status" value="1"/>
</dbReference>
<dbReference type="EMBL" id="CP048268">
    <property type="protein sequence ID" value="QYN53177.1"/>
    <property type="molecule type" value="Genomic_DNA"/>
</dbReference>
<dbReference type="RefSeq" id="WP_220219948.1">
    <property type="nucleotide sequence ID" value="NZ_CP048268.1"/>
</dbReference>
<keyword evidence="3" id="KW-1185">Reference proteome</keyword>
<name>A0ABX8WBL2_9LACO</name>
<dbReference type="PANTHER" id="PTHR22946:SF9">
    <property type="entry name" value="POLYKETIDE TRANSFERASE AF380"/>
    <property type="match status" value="1"/>
</dbReference>
<proteinExistence type="predicted"/>
<dbReference type="InterPro" id="IPR029058">
    <property type="entry name" value="AB_hydrolase_fold"/>
</dbReference>